<keyword evidence="2" id="KW-0408">Iron</keyword>
<keyword evidence="1" id="KW-0479">Metal-binding</keyword>
<dbReference type="PANTHER" id="PTHR43822">
    <property type="entry name" value="HOMOACONITASE, MITOCHONDRIAL-RELATED"/>
    <property type="match status" value="1"/>
</dbReference>
<dbReference type="Gene3D" id="3.30.499.10">
    <property type="entry name" value="Aconitase, domain 3"/>
    <property type="match status" value="1"/>
</dbReference>
<organism evidence="7 8">
    <name type="scientific">Dissulfurirhabdus thermomarina</name>
    <dbReference type="NCBI Taxonomy" id="1765737"/>
    <lineage>
        <taxon>Bacteria</taxon>
        <taxon>Deltaproteobacteria</taxon>
        <taxon>Dissulfurirhabdaceae</taxon>
        <taxon>Dissulfurirhabdus</taxon>
    </lineage>
</organism>
<protein>
    <submittedName>
        <fullName evidence="7">3-isopropylmalate dehydratase large subunit</fullName>
        <ecNumber evidence="7">4.2.1.33</ecNumber>
    </submittedName>
</protein>
<dbReference type="SUPFAM" id="SSF53732">
    <property type="entry name" value="Aconitase iron-sulfur domain"/>
    <property type="match status" value="1"/>
</dbReference>
<evidence type="ECO:0000256" key="4">
    <source>
        <dbReference type="ARBA" id="ARBA00023239"/>
    </source>
</evidence>
<reference evidence="7 8" key="1">
    <citation type="submission" date="2020-02" db="EMBL/GenBank/DDBJ databases">
        <title>Comparative genomics of sulfur disproportionating microorganisms.</title>
        <authorList>
            <person name="Ward L.M."/>
            <person name="Bertran E."/>
            <person name="Johnston D.T."/>
        </authorList>
    </citation>
    <scope>NUCLEOTIDE SEQUENCE [LARGE SCALE GENOMIC DNA]</scope>
    <source>
        <strain evidence="7 8">DSM 100025</strain>
    </source>
</reference>
<dbReference type="GO" id="GO:0051536">
    <property type="term" value="F:iron-sulfur cluster binding"/>
    <property type="evidence" value="ECO:0007669"/>
    <property type="project" value="UniProtKB-KW"/>
</dbReference>
<dbReference type="AlphaFoldDB" id="A0A6N9TQN6"/>
<dbReference type="EC" id="4.2.1.33" evidence="7"/>
<dbReference type="RefSeq" id="WP_258539310.1">
    <property type="nucleotide sequence ID" value="NZ_JAAGRR010000215.1"/>
</dbReference>
<sequence length="156" mass="15900">PWHVEPVDALAGVRIHQAFIGSCTGGRIEDLADAARLLRGRRVAPGVRLVVIPASRAVYQEALEAGYLSDIVAAGGMVGIPSCGPCGGIDKGILGRGQVMVATSNRNFPGRTGRGETYLASAPVVAASAVAGRIAAPEEVAPDGPRRGAPGRRPGT</sequence>
<dbReference type="GO" id="GO:0043436">
    <property type="term" value="P:oxoacid metabolic process"/>
    <property type="evidence" value="ECO:0007669"/>
    <property type="project" value="UniProtKB-ARBA"/>
</dbReference>
<evidence type="ECO:0000259" key="6">
    <source>
        <dbReference type="Pfam" id="PF00330"/>
    </source>
</evidence>
<proteinExistence type="predicted"/>
<evidence type="ECO:0000256" key="2">
    <source>
        <dbReference type="ARBA" id="ARBA00023004"/>
    </source>
</evidence>
<accession>A0A6N9TQN6</accession>
<dbReference type="GO" id="GO:0046872">
    <property type="term" value="F:metal ion binding"/>
    <property type="evidence" value="ECO:0007669"/>
    <property type="project" value="UniProtKB-KW"/>
</dbReference>
<name>A0A6N9TQN6_DISTH</name>
<evidence type="ECO:0000256" key="5">
    <source>
        <dbReference type="SAM" id="MobiDB-lite"/>
    </source>
</evidence>
<evidence type="ECO:0000313" key="8">
    <source>
        <dbReference type="Proteomes" id="UP000469346"/>
    </source>
</evidence>
<dbReference type="EMBL" id="JAAGRR010000215">
    <property type="protein sequence ID" value="NDY43575.1"/>
    <property type="molecule type" value="Genomic_DNA"/>
</dbReference>
<keyword evidence="4 7" id="KW-0456">Lyase</keyword>
<dbReference type="InterPro" id="IPR036008">
    <property type="entry name" value="Aconitase_4Fe-4S_dom"/>
</dbReference>
<keyword evidence="3" id="KW-0411">Iron-sulfur</keyword>
<evidence type="ECO:0000313" key="7">
    <source>
        <dbReference type="EMBL" id="NDY43575.1"/>
    </source>
</evidence>
<evidence type="ECO:0000256" key="1">
    <source>
        <dbReference type="ARBA" id="ARBA00022723"/>
    </source>
</evidence>
<feature type="domain" description="Aconitase/3-isopropylmalate dehydratase large subunit alpha/beta/alpha" evidence="6">
    <location>
        <begin position="9"/>
        <end position="132"/>
    </location>
</feature>
<feature type="compositionally biased region" description="Low complexity" evidence="5">
    <location>
        <begin position="147"/>
        <end position="156"/>
    </location>
</feature>
<dbReference type="Pfam" id="PF00330">
    <property type="entry name" value="Aconitase"/>
    <property type="match status" value="1"/>
</dbReference>
<evidence type="ECO:0000256" key="3">
    <source>
        <dbReference type="ARBA" id="ARBA00023014"/>
    </source>
</evidence>
<dbReference type="InterPro" id="IPR001030">
    <property type="entry name" value="Acoase/IPM_deHydtase_lsu_aba"/>
</dbReference>
<dbReference type="Proteomes" id="UP000469346">
    <property type="component" value="Unassembled WGS sequence"/>
</dbReference>
<gene>
    <name evidence="7" type="ORF">G3N55_12095</name>
</gene>
<dbReference type="InterPro" id="IPR050067">
    <property type="entry name" value="IPM_dehydratase_rel_enz"/>
</dbReference>
<dbReference type="GO" id="GO:0003861">
    <property type="term" value="F:3-isopropylmalate dehydratase activity"/>
    <property type="evidence" value="ECO:0007669"/>
    <property type="project" value="UniProtKB-EC"/>
</dbReference>
<comment type="caution">
    <text evidence="7">The sequence shown here is derived from an EMBL/GenBank/DDBJ whole genome shotgun (WGS) entry which is preliminary data.</text>
</comment>
<feature type="region of interest" description="Disordered" evidence="5">
    <location>
        <begin position="136"/>
        <end position="156"/>
    </location>
</feature>
<keyword evidence="8" id="KW-1185">Reference proteome</keyword>
<feature type="non-terminal residue" evidence="7">
    <location>
        <position position="1"/>
    </location>
</feature>
<dbReference type="PANTHER" id="PTHR43822:SF2">
    <property type="entry name" value="HOMOACONITASE, MITOCHONDRIAL"/>
    <property type="match status" value="1"/>
</dbReference>
<dbReference type="InterPro" id="IPR015931">
    <property type="entry name" value="Acnase/IPM_dHydase_lsu_aba_1/3"/>
</dbReference>